<dbReference type="InterPro" id="IPR007889">
    <property type="entry name" value="HTH_Psq"/>
</dbReference>
<dbReference type="VEuPathDB" id="VectorBase:CQUJHB011523"/>
<organism>
    <name type="scientific">Culex quinquefasciatus</name>
    <name type="common">Southern house mosquito</name>
    <name type="synonym">Culex pungens</name>
    <dbReference type="NCBI Taxonomy" id="7176"/>
    <lineage>
        <taxon>Eukaryota</taxon>
        <taxon>Metazoa</taxon>
        <taxon>Ecdysozoa</taxon>
        <taxon>Arthropoda</taxon>
        <taxon>Hexapoda</taxon>
        <taxon>Insecta</taxon>
        <taxon>Pterygota</taxon>
        <taxon>Neoptera</taxon>
        <taxon>Endopterygota</taxon>
        <taxon>Diptera</taxon>
        <taxon>Nematocera</taxon>
        <taxon>Culicoidea</taxon>
        <taxon>Culicidae</taxon>
        <taxon>Culicinae</taxon>
        <taxon>Culicini</taxon>
        <taxon>Culex</taxon>
        <taxon>Culex</taxon>
    </lineage>
</organism>
<evidence type="ECO:0000256" key="2">
    <source>
        <dbReference type="SAM" id="MobiDB-lite"/>
    </source>
</evidence>
<dbReference type="PANTHER" id="PTHR19303">
    <property type="entry name" value="TRANSPOSON"/>
    <property type="match status" value="1"/>
</dbReference>
<dbReference type="Proteomes" id="UP000002320">
    <property type="component" value="Unassembled WGS sequence"/>
</dbReference>
<dbReference type="Pfam" id="PF05225">
    <property type="entry name" value="HTH_psq"/>
    <property type="match status" value="1"/>
</dbReference>
<feature type="compositionally biased region" description="Polar residues" evidence="2">
    <location>
        <begin position="29"/>
        <end position="39"/>
    </location>
</feature>
<accession>B0X6Q9</accession>
<evidence type="ECO:0000259" key="3">
    <source>
        <dbReference type="Pfam" id="PF03184"/>
    </source>
</evidence>
<dbReference type="VEuPathDB" id="VectorBase:CPIJ014739"/>
<name>B0X6Q9_CULQU</name>
<dbReference type="HOGENOM" id="CLU_515129_0_0_1"/>
<sequence>MFAGSDYFRQLAVINDDSTEISVDEPEESTSNCREQSGNTKPKLLRKRLEYTQDQLQLAYEAVQNGISTYRACKMYGIPKNTLSDRVKKKNANFEVKTGPKCYFSKTQELSMVASLHALADAGFTITYRLPRIFATEYVKANIAQFPKGSPFPAGMPSNGWSKHFLKRHPDLAKRMSEIWSHFGSTAVPESVSIWFECVSKYLTKMGLHTVVQNRRQVFTMDDVELKRGKNDATFTCLFGANANGNLLPPFILYPHTFKLPTQNKQSELKYAVAHQDTELTSGNVLYQWLSRVFQPWLIEENVPRPVILFLDGHRHQMGYFSSQFCHQHQIVPVSLLPRFVHVQRPLSVELIESIEQFWREEMQSFGTGRFTTMDPLLTPVLDRLTDIAESIIRDGFLRSKIYPWNPEGHMAEGTQPQPDENRSKLVLFRRMLESRLTDQELDEFQARRHDEEWRGPVEHASLFQVWRELMDEIDSVETGACSDMDTTQEGDGSSGEPDLVAVKEEETGECLLDFVKEEPSVDFGD</sequence>
<feature type="region of interest" description="Disordered" evidence="2">
    <location>
        <begin position="482"/>
        <end position="504"/>
    </location>
</feature>
<keyword evidence="7" id="KW-1185">Reference proteome</keyword>
<dbReference type="Pfam" id="PF03184">
    <property type="entry name" value="DDE_1"/>
    <property type="match status" value="1"/>
</dbReference>
<dbReference type="GO" id="GO:0005634">
    <property type="term" value="C:nucleus"/>
    <property type="evidence" value="ECO:0007669"/>
    <property type="project" value="UniProtKB-SubCell"/>
</dbReference>
<dbReference type="InParanoid" id="B0X6Q9"/>
<dbReference type="InterPro" id="IPR050863">
    <property type="entry name" value="CenT-Element_Derived"/>
</dbReference>
<dbReference type="eggNOG" id="KOG3105">
    <property type="taxonomic scope" value="Eukaryota"/>
</dbReference>
<evidence type="ECO:0000313" key="7">
    <source>
        <dbReference type="Proteomes" id="UP000002320"/>
    </source>
</evidence>
<dbReference type="InterPro" id="IPR009057">
    <property type="entry name" value="Homeodomain-like_sf"/>
</dbReference>
<dbReference type="KEGG" id="cqu:CpipJ_CPIJ014739"/>
<dbReference type="EnsemblMetazoa" id="CPIJ014739-RA">
    <property type="protein sequence ID" value="CPIJ014739-PA"/>
    <property type="gene ID" value="CPIJ014739"/>
</dbReference>
<dbReference type="EMBL" id="DS232421">
    <property type="protein sequence ID" value="EDS41542.1"/>
    <property type="molecule type" value="Genomic_DNA"/>
</dbReference>
<comment type="subcellular location">
    <subcellularLocation>
        <location evidence="1">Nucleus</location>
    </subcellularLocation>
</comment>
<feature type="region of interest" description="Disordered" evidence="2">
    <location>
        <begin position="19"/>
        <end position="39"/>
    </location>
</feature>
<dbReference type="Gene3D" id="1.10.10.60">
    <property type="entry name" value="Homeodomain-like"/>
    <property type="match status" value="1"/>
</dbReference>
<dbReference type="OrthoDB" id="6773793at2759"/>
<feature type="domain" description="DDE-1" evidence="3">
    <location>
        <begin position="234"/>
        <end position="364"/>
    </location>
</feature>
<feature type="compositionally biased region" description="Acidic residues" evidence="2">
    <location>
        <begin position="19"/>
        <end position="28"/>
    </location>
</feature>
<proteinExistence type="predicted"/>
<evidence type="ECO:0000259" key="4">
    <source>
        <dbReference type="Pfam" id="PF05225"/>
    </source>
</evidence>
<reference evidence="5" key="1">
    <citation type="submission" date="2007-03" db="EMBL/GenBank/DDBJ databases">
        <title>Annotation of Culex pipiens quinquefasciatus.</title>
        <authorList>
            <consortium name="The Broad Institute Genome Sequencing Platform"/>
            <person name="Atkinson P.W."/>
            <person name="Hemingway J."/>
            <person name="Christensen B.M."/>
            <person name="Higgs S."/>
            <person name="Kodira C."/>
            <person name="Hannick L."/>
            <person name="Megy K."/>
            <person name="O'Leary S."/>
            <person name="Pearson M."/>
            <person name="Haas B.J."/>
            <person name="Mauceli E."/>
            <person name="Wortman J.R."/>
            <person name="Lee N.H."/>
            <person name="Guigo R."/>
            <person name="Stanke M."/>
            <person name="Alvarado L."/>
            <person name="Amedeo P."/>
            <person name="Antoine C.H."/>
            <person name="Arensburger P."/>
            <person name="Bidwell S.L."/>
            <person name="Crawford M."/>
            <person name="Camaro F."/>
            <person name="Devon K."/>
            <person name="Engels R."/>
            <person name="Hammond M."/>
            <person name="Howarth C."/>
            <person name="Koehrsen M."/>
            <person name="Lawson D."/>
            <person name="Montgomery P."/>
            <person name="Nene V."/>
            <person name="Nusbaum C."/>
            <person name="Puiu D."/>
            <person name="Romero-Severson J."/>
            <person name="Severson D.W."/>
            <person name="Shumway M."/>
            <person name="Sisk P."/>
            <person name="Stolte C."/>
            <person name="Zeng Q."/>
            <person name="Eisenstadt E."/>
            <person name="Fraser-Liggett C."/>
            <person name="Strausberg R."/>
            <person name="Galagan J."/>
            <person name="Birren B."/>
            <person name="Collins F.H."/>
        </authorList>
    </citation>
    <scope>NUCLEOTIDE SEQUENCE [LARGE SCALE GENOMIC DNA]</scope>
    <source>
        <strain evidence="5">JHB</strain>
    </source>
</reference>
<dbReference type="AlphaFoldDB" id="B0X6Q9"/>
<evidence type="ECO:0000256" key="1">
    <source>
        <dbReference type="ARBA" id="ARBA00004123"/>
    </source>
</evidence>
<feature type="domain" description="HTH psq-type" evidence="4">
    <location>
        <begin position="52"/>
        <end position="90"/>
    </location>
</feature>
<evidence type="ECO:0000313" key="6">
    <source>
        <dbReference type="EnsemblMetazoa" id="CPIJ014739-PA"/>
    </source>
</evidence>
<dbReference type="GO" id="GO:0003677">
    <property type="term" value="F:DNA binding"/>
    <property type="evidence" value="ECO:0007669"/>
    <property type="project" value="InterPro"/>
</dbReference>
<dbReference type="OMA" id="INRIYER"/>
<protein>
    <submittedName>
        <fullName evidence="5 6">Uncharacterized protein</fullName>
    </submittedName>
</protein>
<dbReference type="PANTHER" id="PTHR19303:SF74">
    <property type="entry name" value="POGO TRANSPOSABLE ELEMENT WITH KRAB DOMAIN"/>
    <property type="match status" value="1"/>
</dbReference>
<dbReference type="InterPro" id="IPR004875">
    <property type="entry name" value="DDE_SF_endonuclease_dom"/>
</dbReference>
<gene>
    <name evidence="6" type="primary">6048408</name>
    <name evidence="5" type="ORF">CpipJ_CPIJ014739</name>
</gene>
<evidence type="ECO:0000313" key="5">
    <source>
        <dbReference type="EMBL" id="EDS41542.1"/>
    </source>
</evidence>
<dbReference type="SUPFAM" id="SSF46689">
    <property type="entry name" value="Homeodomain-like"/>
    <property type="match status" value="1"/>
</dbReference>
<reference evidence="6" key="2">
    <citation type="submission" date="2021-02" db="UniProtKB">
        <authorList>
            <consortium name="EnsemblMetazoa"/>
        </authorList>
    </citation>
    <scope>IDENTIFICATION</scope>
    <source>
        <strain evidence="6">JHB</strain>
    </source>
</reference>